<gene>
    <name evidence="1" type="ORF">Fot_51656</name>
</gene>
<proteinExistence type="predicted"/>
<comment type="caution">
    <text evidence="1">The sequence shown here is derived from an EMBL/GenBank/DDBJ whole genome shotgun (WGS) entry which is preliminary data.</text>
</comment>
<organism evidence="1 2">
    <name type="scientific">Forsythia ovata</name>
    <dbReference type="NCBI Taxonomy" id="205694"/>
    <lineage>
        <taxon>Eukaryota</taxon>
        <taxon>Viridiplantae</taxon>
        <taxon>Streptophyta</taxon>
        <taxon>Embryophyta</taxon>
        <taxon>Tracheophyta</taxon>
        <taxon>Spermatophyta</taxon>
        <taxon>Magnoliopsida</taxon>
        <taxon>eudicotyledons</taxon>
        <taxon>Gunneridae</taxon>
        <taxon>Pentapetalae</taxon>
        <taxon>asterids</taxon>
        <taxon>lamiids</taxon>
        <taxon>Lamiales</taxon>
        <taxon>Oleaceae</taxon>
        <taxon>Forsythieae</taxon>
        <taxon>Forsythia</taxon>
    </lineage>
</organism>
<evidence type="ECO:0000313" key="1">
    <source>
        <dbReference type="EMBL" id="KAL2468131.1"/>
    </source>
</evidence>
<dbReference type="AlphaFoldDB" id="A0ABD1Q042"/>
<evidence type="ECO:0000313" key="2">
    <source>
        <dbReference type="Proteomes" id="UP001604277"/>
    </source>
</evidence>
<accession>A0ABD1Q042</accession>
<name>A0ABD1Q042_9LAMI</name>
<dbReference type="Proteomes" id="UP001604277">
    <property type="component" value="Unassembled WGS sequence"/>
</dbReference>
<protein>
    <submittedName>
        <fullName evidence="1">Dihydrolipoamide acetyltransferase component of pyruvate dehydrogenase complex</fullName>
    </submittedName>
</protein>
<sequence length="167" mass="18986">MMESMIFEQKEFTKKVLCKMNEISTMLDVKLNLSPRSHESKHVEEEFLTNLLVCEGLKEVAMEQPIAIAVDDLNNIHAVKTIVSGDLGVKEESHVQRITIKEIKTQTSSTRISPCGKNTHDAVISYVKCLCPSKEKKKSFMNKTLKIEMENTVDSKEFRKSSKNSHI</sequence>
<keyword evidence="2" id="KW-1185">Reference proteome</keyword>
<reference evidence="2" key="1">
    <citation type="submission" date="2024-07" db="EMBL/GenBank/DDBJ databases">
        <title>Two chromosome-level genome assemblies of Korean endemic species Abeliophyllum distichum and Forsythia ovata (Oleaceae).</title>
        <authorList>
            <person name="Jang H."/>
        </authorList>
    </citation>
    <scope>NUCLEOTIDE SEQUENCE [LARGE SCALE GENOMIC DNA]</scope>
</reference>
<keyword evidence="1" id="KW-0670">Pyruvate</keyword>
<dbReference type="EMBL" id="JBFOLJ010000017">
    <property type="protein sequence ID" value="KAL2468131.1"/>
    <property type="molecule type" value="Genomic_DNA"/>
</dbReference>